<dbReference type="SUPFAM" id="SSF51735">
    <property type="entry name" value="NAD(P)-binding Rossmann-fold domains"/>
    <property type="match status" value="1"/>
</dbReference>
<dbReference type="PROSITE" id="PS00061">
    <property type="entry name" value="ADH_SHORT"/>
    <property type="match status" value="1"/>
</dbReference>
<comment type="pathway">
    <text evidence="1">Bacterial outer membrane biogenesis; LPS O-antigen biosynthesis.</text>
</comment>
<sequence>MHVLITGGAGFVGTNLTAHLNRLGGHQVRVLDNETLGKREHLGDLDVDFIHGDIRDREAVSEALDGIDAVVHLAADTRVIDSIEDPRKNFENNVIGTFNVLEAMRDRGINRFVGASTGGAILGEVPPPVHEEMVPHPASPYGASKLAVEGFCSAFSASYGLRSVSLRFSNVYGPRSFHKGSVVAHFFKQIMAGKPLVVYGDGSQVRDYVYVENLADGIVAALTCDFDGAIQLGTGKPTTLNELIAAMREVVAPMTFEVEYRDFRAGEIHSTYCDISRARDVLGFSPRMDLKEGLAATWAWFQSR</sequence>
<evidence type="ECO:0000259" key="3">
    <source>
        <dbReference type="Pfam" id="PF01370"/>
    </source>
</evidence>
<keyword evidence="5" id="KW-1185">Reference proteome</keyword>
<dbReference type="InterPro" id="IPR036291">
    <property type="entry name" value="NAD(P)-bd_dom_sf"/>
</dbReference>
<dbReference type="AlphaFoldDB" id="A0A327JN77"/>
<evidence type="ECO:0000313" key="4">
    <source>
        <dbReference type="EMBL" id="RAI26794.1"/>
    </source>
</evidence>
<dbReference type="OrthoDB" id="9801785at2"/>
<name>A0A327JN77_9HYPH</name>
<proteinExistence type="inferred from homology"/>
<accession>A0A327JN77</accession>
<dbReference type="InterPro" id="IPR001509">
    <property type="entry name" value="Epimerase_deHydtase"/>
</dbReference>
<dbReference type="Gene3D" id="3.40.50.720">
    <property type="entry name" value="NAD(P)-binding Rossmann-like Domain"/>
    <property type="match status" value="1"/>
</dbReference>
<evidence type="ECO:0000256" key="2">
    <source>
        <dbReference type="ARBA" id="ARBA00007637"/>
    </source>
</evidence>
<comment type="caution">
    <text evidence="4">The sequence shown here is derived from an EMBL/GenBank/DDBJ whole genome shotgun (WGS) entry which is preliminary data.</text>
</comment>
<evidence type="ECO:0000256" key="1">
    <source>
        <dbReference type="ARBA" id="ARBA00005125"/>
    </source>
</evidence>
<feature type="domain" description="NAD-dependent epimerase/dehydratase" evidence="3">
    <location>
        <begin position="3"/>
        <end position="224"/>
    </location>
</feature>
<reference evidence="4 5" key="1">
    <citation type="submission" date="2017-07" db="EMBL/GenBank/DDBJ databases">
        <title>Draft Genome Sequences of Select Purple Nonsulfur Bacteria.</title>
        <authorList>
            <person name="Lasarre B."/>
            <person name="Mckinlay J.B."/>
        </authorList>
    </citation>
    <scope>NUCLEOTIDE SEQUENCE [LARGE SCALE GENOMIC DNA]</scope>
    <source>
        <strain evidence="4 5">DSM 11290</strain>
    </source>
</reference>
<dbReference type="PANTHER" id="PTHR43000">
    <property type="entry name" value="DTDP-D-GLUCOSE 4,6-DEHYDRATASE-RELATED"/>
    <property type="match status" value="1"/>
</dbReference>
<dbReference type="EMBL" id="NPEV01000026">
    <property type="protein sequence ID" value="RAI26794.1"/>
    <property type="molecule type" value="Genomic_DNA"/>
</dbReference>
<dbReference type="Pfam" id="PF01370">
    <property type="entry name" value="Epimerase"/>
    <property type="match status" value="1"/>
</dbReference>
<evidence type="ECO:0000313" key="5">
    <source>
        <dbReference type="Proteomes" id="UP000249299"/>
    </source>
</evidence>
<organism evidence="4 5">
    <name type="scientific">Rhodobium orientis</name>
    <dbReference type="NCBI Taxonomy" id="34017"/>
    <lineage>
        <taxon>Bacteria</taxon>
        <taxon>Pseudomonadati</taxon>
        <taxon>Pseudomonadota</taxon>
        <taxon>Alphaproteobacteria</taxon>
        <taxon>Hyphomicrobiales</taxon>
        <taxon>Rhodobiaceae</taxon>
        <taxon>Rhodobium</taxon>
    </lineage>
</organism>
<gene>
    <name evidence="4" type="ORF">CH339_12730</name>
</gene>
<dbReference type="Proteomes" id="UP000249299">
    <property type="component" value="Unassembled WGS sequence"/>
</dbReference>
<dbReference type="InterPro" id="IPR020904">
    <property type="entry name" value="Sc_DH/Rdtase_CS"/>
</dbReference>
<protein>
    <submittedName>
        <fullName evidence="4">Epimerase</fullName>
    </submittedName>
</protein>
<dbReference type="PRINTS" id="PR01713">
    <property type="entry name" value="NUCEPIMERASE"/>
</dbReference>
<comment type="similarity">
    <text evidence="2">Belongs to the NAD(P)-dependent epimerase/dehydratase family.</text>
</comment>
<dbReference type="RefSeq" id="WP_111434785.1">
    <property type="nucleotide sequence ID" value="NZ_JACIGG010000010.1"/>
</dbReference>
<dbReference type="Gene3D" id="3.90.25.10">
    <property type="entry name" value="UDP-galactose 4-epimerase, domain 1"/>
    <property type="match status" value="1"/>
</dbReference>